<feature type="domain" description="Ice-binding protein C-terminal" evidence="2">
    <location>
        <begin position="213"/>
        <end position="235"/>
    </location>
</feature>
<sequence length="236" mass="23706" precursor="true">MKVLSLAAAFVASALAVTSLGPASHAAIIAQWTIEGATTPADLIDSAVGPTVAAATGTGSLVGVHASAASDWTTPSGPASDNAYSVNTWTTGDYFQFSSTTAGFENIKVSFDATGSNTGPKDFKIAYSTDGVSFTDFGTYSLINAAWSAAPAFVNPPTAHFDFDLSAITALDSIPLATFRLIQVGTTSINGGSVAAGGTSRIDNATITGDVVIPEPATLALGGIALVGVAAIRRRG</sequence>
<name>A0A517TW93_9BACT</name>
<keyword evidence="1" id="KW-0732">Signal</keyword>
<evidence type="ECO:0000256" key="1">
    <source>
        <dbReference type="SAM" id="SignalP"/>
    </source>
</evidence>
<keyword evidence="4" id="KW-1185">Reference proteome</keyword>
<dbReference type="Proteomes" id="UP000317909">
    <property type="component" value="Chromosome"/>
</dbReference>
<dbReference type="InterPro" id="IPR013424">
    <property type="entry name" value="Ice-binding_C"/>
</dbReference>
<gene>
    <name evidence="3" type="ORF">I41_18240</name>
</gene>
<dbReference type="KEGG" id="llh:I41_18240"/>
<feature type="chain" id="PRO_5022077338" evidence="1">
    <location>
        <begin position="27"/>
        <end position="236"/>
    </location>
</feature>
<evidence type="ECO:0000313" key="3">
    <source>
        <dbReference type="EMBL" id="QDT72642.1"/>
    </source>
</evidence>
<dbReference type="RefSeq" id="WP_145432189.1">
    <property type="nucleotide sequence ID" value="NZ_CP036339.1"/>
</dbReference>
<proteinExistence type="predicted"/>
<protein>
    <submittedName>
        <fullName evidence="3">PEP-CTERM motif protein</fullName>
    </submittedName>
</protein>
<accession>A0A517TW93</accession>
<reference evidence="3 4" key="1">
    <citation type="submission" date="2019-02" db="EMBL/GenBank/DDBJ databases">
        <title>Deep-cultivation of Planctomycetes and their phenomic and genomic characterization uncovers novel biology.</title>
        <authorList>
            <person name="Wiegand S."/>
            <person name="Jogler M."/>
            <person name="Boedeker C."/>
            <person name="Pinto D."/>
            <person name="Vollmers J."/>
            <person name="Rivas-Marin E."/>
            <person name="Kohn T."/>
            <person name="Peeters S.H."/>
            <person name="Heuer A."/>
            <person name="Rast P."/>
            <person name="Oberbeckmann S."/>
            <person name="Bunk B."/>
            <person name="Jeske O."/>
            <person name="Meyerdierks A."/>
            <person name="Storesund J.E."/>
            <person name="Kallscheuer N."/>
            <person name="Luecker S."/>
            <person name="Lage O.M."/>
            <person name="Pohl T."/>
            <person name="Merkel B.J."/>
            <person name="Hornburger P."/>
            <person name="Mueller R.-W."/>
            <person name="Bruemmer F."/>
            <person name="Labrenz M."/>
            <person name="Spormann A.M."/>
            <person name="Op den Camp H."/>
            <person name="Overmann J."/>
            <person name="Amann R."/>
            <person name="Jetten M.S.M."/>
            <person name="Mascher T."/>
            <person name="Medema M.H."/>
            <person name="Devos D.P."/>
            <person name="Kaster A.-K."/>
            <person name="Ovreas L."/>
            <person name="Rohde M."/>
            <person name="Galperin M.Y."/>
            <person name="Jogler C."/>
        </authorList>
    </citation>
    <scope>NUCLEOTIDE SEQUENCE [LARGE SCALE GENOMIC DNA]</scope>
    <source>
        <strain evidence="3 4">I41</strain>
    </source>
</reference>
<organism evidence="3 4">
    <name type="scientific">Lacipirellula limnantheis</name>
    <dbReference type="NCBI Taxonomy" id="2528024"/>
    <lineage>
        <taxon>Bacteria</taxon>
        <taxon>Pseudomonadati</taxon>
        <taxon>Planctomycetota</taxon>
        <taxon>Planctomycetia</taxon>
        <taxon>Pirellulales</taxon>
        <taxon>Lacipirellulaceae</taxon>
        <taxon>Lacipirellula</taxon>
    </lineage>
</organism>
<evidence type="ECO:0000313" key="4">
    <source>
        <dbReference type="Proteomes" id="UP000317909"/>
    </source>
</evidence>
<feature type="signal peptide" evidence="1">
    <location>
        <begin position="1"/>
        <end position="26"/>
    </location>
</feature>
<dbReference type="AlphaFoldDB" id="A0A517TW93"/>
<dbReference type="EMBL" id="CP036339">
    <property type="protein sequence ID" value="QDT72642.1"/>
    <property type="molecule type" value="Genomic_DNA"/>
</dbReference>
<dbReference type="OrthoDB" id="1056765at2"/>
<dbReference type="Pfam" id="PF07589">
    <property type="entry name" value="PEP-CTERM"/>
    <property type="match status" value="1"/>
</dbReference>
<evidence type="ECO:0000259" key="2">
    <source>
        <dbReference type="Pfam" id="PF07589"/>
    </source>
</evidence>